<evidence type="ECO:0000313" key="2">
    <source>
        <dbReference type="Proteomes" id="UP000307756"/>
    </source>
</evidence>
<reference evidence="1 2" key="1">
    <citation type="journal article" date="2011" name="J. Microbiol.">
        <title>Bacillus kyonggiensis sp. nov., isolated from soil of a lettuce field.</title>
        <authorList>
            <person name="Dong K."/>
            <person name="Lee S."/>
        </authorList>
    </citation>
    <scope>NUCLEOTIDE SEQUENCE [LARGE SCALE GENOMIC DNA]</scope>
    <source>
        <strain evidence="1 2">NB22</strain>
    </source>
</reference>
<comment type="caution">
    <text evidence="1">The sequence shown here is derived from an EMBL/GenBank/DDBJ whole genome shotgun (WGS) entry which is preliminary data.</text>
</comment>
<dbReference type="AlphaFoldDB" id="A0A4U1CXB3"/>
<evidence type="ECO:0000313" key="1">
    <source>
        <dbReference type="EMBL" id="TKC13848.1"/>
    </source>
</evidence>
<protein>
    <submittedName>
        <fullName evidence="1">Molecular chaperone GrpE</fullName>
    </submittedName>
</protein>
<organism evidence="1 2">
    <name type="scientific">Robertmurraya kyonggiensis</name>
    <dbReference type="NCBI Taxonomy" id="1037680"/>
    <lineage>
        <taxon>Bacteria</taxon>
        <taxon>Bacillati</taxon>
        <taxon>Bacillota</taxon>
        <taxon>Bacilli</taxon>
        <taxon>Bacillales</taxon>
        <taxon>Bacillaceae</taxon>
        <taxon>Robertmurraya</taxon>
    </lineage>
</organism>
<proteinExistence type="predicted"/>
<gene>
    <name evidence="1" type="ORF">FA727_22930</name>
</gene>
<dbReference type="OrthoDB" id="2880766at2"/>
<keyword evidence="2" id="KW-1185">Reference proteome</keyword>
<sequence>MKGLYQKRAKLVGSVDRGMLWLINMHDDWIHDQYGESYIYHGIIYSSTDSFHELSTSVTGYFQDDDTQKWIEVKDGKAIFDSENINQTWKERLESFIKVTIQTGRYHRYIGNLRSSL</sequence>
<accession>A0A4U1CXB3</accession>
<dbReference type="Proteomes" id="UP000307756">
    <property type="component" value="Unassembled WGS sequence"/>
</dbReference>
<dbReference type="RefSeq" id="WP_136833783.1">
    <property type="nucleotide sequence ID" value="NZ_SWBM01000012.1"/>
</dbReference>
<dbReference type="EMBL" id="SWBM01000012">
    <property type="protein sequence ID" value="TKC13848.1"/>
    <property type="molecule type" value="Genomic_DNA"/>
</dbReference>
<name>A0A4U1CXB3_9BACI</name>